<evidence type="ECO:0000256" key="2">
    <source>
        <dbReference type="ARBA" id="ARBA00022448"/>
    </source>
</evidence>
<evidence type="ECO:0000256" key="1">
    <source>
        <dbReference type="ARBA" id="ARBA00009477"/>
    </source>
</evidence>
<protein>
    <submittedName>
        <fullName evidence="5">Membrane fusion protein, cobalt-zinc-cadmium efflux system</fullName>
    </submittedName>
</protein>
<evidence type="ECO:0000259" key="3">
    <source>
        <dbReference type="Pfam" id="PF25954"/>
    </source>
</evidence>
<evidence type="ECO:0000313" key="5">
    <source>
        <dbReference type="EMBL" id="SMG08212.1"/>
    </source>
</evidence>
<dbReference type="NCBIfam" id="TIGR01730">
    <property type="entry name" value="RND_mfp"/>
    <property type="match status" value="1"/>
</dbReference>
<dbReference type="Gene3D" id="2.40.50.100">
    <property type="match status" value="1"/>
</dbReference>
<dbReference type="Pfam" id="PF25954">
    <property type="entry name" value="Beta-barrel_RND_2"/>
    <property type="match status" value="1"/>
</dbReference>
<dbReference type="Gene3D" id="2.40.30.170">
    <property type="match status" value="1"/>
</dbReference>
<dbReference type="SUPFAM" id="SSF111369">
    <property type="entry name" value="HlyD-like secretion proteins"/>
    <property type="match status" value="1"/>
</dbReference>
<dbReference type="PANTHER" id="PTHR30097">
    <property type="entry name" value="CATION EFFLUX SYSTEM PROTEIN CUSB"/>
    <property type="match status" value="1"/>
</dbReference>
<name>A0A1X7I2J2_9SPHI</name>
<sequence>MQMTWLRGKKTKGISGKLIAGVFFVFFIVLFSACREGSSADDGHHTDYTLQGDTVLLSPSSTLQHQFVHDTVSDQLFQLELTTAGIVRAIPNNYAEIAPPFAGRVLKSYVRLGQKVNPGAPIFEMSSPAFFMAQKEYFDAKQAFRQGELNLKRQKDLLRNGVGIARELEEAETTFETQKTALSNAGAALRIFNVDLAQVKLGQALVVTAPIRGEVVTNNIVIGQYLREEAEPLAVVAELSKVWIVGQVKEKDVPFINELDAVNVKMAAFPDRLMRGKIKHINKIVNEETRSVEVLVECDNYQQDLRPGMYVTVLFKDAPETTILVPTEALFQEEKGQFVFMKLDARRYEKRRVETRGTVNGKVIVSTGLKVGEVIVSSGGSLMLLR</sequence>
<dbReference type="InterPro" id="IPR058627">
    <property type="entry name" value="MdtA-like_C"/>
</dbReference>
<feature type="domain" description="Multidrug resistance protein MdtA-like C-terminal permuted SH3" evidence="4">
    <location>
        <begin position="323"/>
        <end position="379"/>
    </location>
</feature>
<dbReference type="PANTHER" id="PTHR30097:SF16">
    <property type="entry name" value="CATION EFFLUX SYSTEM (CZCB-LIKE)"/>
    <property type="match status" value="1"/>
</dbReference>
<reference evidence="5 6" key="1">
    <citation type="submission" date="2017-04" db="EMBL/GenBank/DDBJ databases">
        <authorList>
            <person name="Afonso C.L."/>
            <person name="Miller P.J."/>
            <person name="Scott M.A."/>
            <person name="Spackman E."/>
            <person name="Goraichik I."/>
            <person name="Dimitrov K.M."/>
            <person name="Suarez D.L."/>
            <person name="Swayne D.E."/>
        </authorList>
    </citation>
    <scope>NUCLEOTIDE SEQUENCE [LARGE SCALE GENOMIC DNA]</scope>
    <source>
        <strain evidence="5 6">DSM 22418</strain>
    </source>
</reference>
<dbReference type="Pfam" id="PF25967">
    <property type="entry name" value="RND-MFP_C"/>
    <property type="match status" value="1"/>
</dbReference>
<gene>
    <name evidence="5" type="ORF">SAMN05660862_0357</name>
</gene>
<dbReference type="EMBL" id="FXAU01000001">
    <property type="protein sequence ID" value="SMG08212.1"/>
    <property type="molecule type" value="Genomic_DNA"/>
</dbReference>
<dbReference type="InterPro" id="IPR051909">
    <property type="entry name" value="MFP_Cation_Efflux"/>
</dbReference>
<dbReference type="Gene3D" id="2.40.420.20">
    <property type="match status" value="1"/>
</dbReference>
<keyword evidence="6" id="KW-1185">Reference proteome</keyword>
<dbReference type="GO" id="GO:0022857">
    <property type="term" value="F:transmembrane transporter activity"/>
    <property type="evidence" value="ECO:0007669"/>
    <property type="project" value="InterPro"/>
</dbReference>
<dbReference type="Proteomes" id="UP000192980">
    <property type="component" value="Unassembled WGS sequence"/>
</dbReference>
<dbReference type="GO" id="GO:0016020">
    <property type="term" value="C:membrane"/>
    <property type="evidence" value="ECO:0007669"/>
    <property type="project" value="InterPro"/>
</dbReference>
<dbReference type="PROSITE" id="PS51257">
    <property type="entry name" value="PROKAR_LIPOPROTEIN"/>
    <property type="match status" value="1"/>
</dbReference>
<dbReference type="FunFam" id="2.40.30.170:FF:000010">
    <property type="entry name" value="Efflux RND transporter periplasmic adaptor subunit"/>
    <property type="match status" value="1"/>
</dbReference>
<proteinExistence type="inferred from homology"/>
<dbReference type="InterPro" id="IPR058792">
    <property type="entry name" value="Beta-barrel_RND_2"/>
</dbReference>
<dbReference type="AlphaFoldDB" id="A0A1X7I2J2"/>
<feature type="domain" description="CusB-like beta-barrel" evidence="3">
    <location>
        <begin position="241"/>
        <end position="317"/>
    </location>
</feature>
<evidence type="ECO:0000313" key="6">
    <source>
        <dbReference type="Proteomes" id="UP000192980"/>
    </source>
</evidence>
<keyword evidence="2" id="KW-0813">Transport</keyword>
<accession>A0A1X7I2J2</accession>
<dbReference type="InterPro" id="IPR006143">
    <property type="entry name" value="RND_pump_MFP"/>
</dbReference>
<evidence type="ECO:0000259" key="4">
    <source>
        <dbReference type="Pfam" id="PF25967"/>
    </source>
</evidence>
<dbReference type="STRING" id="561061.SAMN05660862_0357"/>
<comment type="similarity">
    <text evidence="1">Belongs to the membrane fusion protein (MFP) (TC 8.A.1) family.</text>
</comment>
<organism evidence="5 6">
    <name type="scientific">Sphingobacterium psychroaquaticum</name>
    <dbReference type="NCBI Taxonomy" id="561061"/>
    <lineage>
        <taxon>Bacteria</taxon>
        <taxon>Pseudomonadati</taxon>
        <taxon>Bacteroidota</taxon>
        <taxon>Sphingobacteriia</taxon>
        <taxon>Sphingobacteriales</taxon>
        <taxon>Sphingobacteriaceae</taxon>
        <taxon>Sphingobacterium</taxon>
    </lineage>
</organism>